<reference evidence="1" key="1">
    <citation type="journal article" date="2018" name="Nat. Plants">
        <title>Whole-genome landscape of Medicago truncatula symbiotic genes.</title>
        <authorList>
            <person name="Pecrix Y."/>
            <person name="Gamas P."/>
            <person name="Carrere S."/>
        </authorList>
    </citation>
    <scope>NUCLEOTIDE SEQUENCE</scope>
    <source>
        <tissue evidence="1">Leaves</tissue>
    </source>
</reference>
<evidence type="ECO:0000313" key="1">
    <source>
        <dbReference type="EMBL" id="RHN66665.1"/>
    </source>
</evidence>
<sequence>MVEVEYLNSDQWLMIPSGLGINPVTPAIVRVNPRPELITRYWQITRMPYDRMKELMQQNTSAATVCAEIARFDSTPGTTLFADWGIGPAVGEADPKSVVDNVYMFVSKNAEMNFDVRDMGILNADNMSVTDVAWRNLNDVDMDRVSLKINEYSMQQLAALNLVPCAGSKLAAWTRAYGVGCGIMPHPTSRMMKEYCWTDSFAKQENVRACLAWEKEMCSGKPTNMICLNIIGLFGLFHLNKDHTFCNNDPIMNRICTSWLNTLDSITTKTMQNEILKQKEALCRIAAHPFGLAQTYWLAQVLGRTNMLASKLALTIDASPPPVQRFLVFEATFSDWGKLATGKEVNYFYKERIELILEGVDLVRKCPPAYSELYKLYGLDEKNDLRKEITEALWTMMPLVFGYARSKHGDKGIIHGLKMEYGEVIINWWTNKWDMDNVEKAYPTSTSSSADGYLG</sequence>
<comment type="caution">
    <text evidence="1">The sequence shown here is derived from an EMBL/GenBank/DDBJ whole genome shotgun (WGS) entry which is preliminary data.</text>
</comment>
<proteinExistence type="predicted"/>
<dbReference type="Gramene" id="rna14705">
    <property type="protein sequence ID" value="RHN66665.1"/>
    <property type="gene ID" value="gene14705"/>
</dbReference>
<dbReference type="Proteomes" id="UP000265566">
    <property type="component" value="Chromosome 3"/>
</dbReference>
<dbReference type="AlphaFoldDB" id="A0A396IRU5"/>
<accession>A0A396IRU5</accession>
<name>A0A396IRU5_MEDTR</name>
<dbReference type="EMBL" id="PSQE01000003">
    <property type="protein sequence ID" value="RHN66665.1"/>
    <property type="molecule type" value="Genomic_DNA"/>
</dbReference>
<gene>
    <name evidence="1" type="ORF">MtrunA17_Chr3g0093781</name>
</gene>
<protein>
    <submittedName>
        <fullName evidence="1">Uncharacterized protein</fullName>
    </submittedName>
</protein>
<organism evidence="1">
    <name type="scientific">Medicago truncatula</name>
    <name type="common">Barrel medic</name>
    <name type="synonym">Medicago tribuloides</name>
    <dbReference type="NCBI Taxonomy" id="3880"/>
    <lineage>
        <taxon>Eukaryota</taxon>
        <taxon>Viridiplantae</taxon>
        <taxon>Streptophyta</taxon>
        <taxon>Embryophyta</taxon>
        <taxon>Tracheophyta</taxon>
        <taxon>Spermatophyta</taxon>
        <taxon>Magnoliopsida</taxon>
        <taxon>eudicotyledons</taxon>
        <taxon>Gunneridae</taxon>
        <taxon>Pentapetalae</taxon>
        <taxon>rosids</taxon>
        <taxon>fabids</taxon>
        <taxon>Fabales</taxon>
        <taxon>Fabaceae</taxon>
        <taxon>Papilionoideae</taxon>
        <taxon>50 kb inversion clade</taxon>
        <taxon>NPAAA clade</taxon>
        <taxon>Hologalegina</taxon>
        <taxon>IRL clade</taxon>
        <taxon>Trifolieae</taxon>
        <taxon>Medicago</taxon>
    </lineage>
</organism>